<protein>
    <recommendedName>
        <fullName evidence="3 12">Thymidylate kinase</fullName>
        <ecNumber evidence="2 12">2.7.4.9</ecNumber>
    </recommendedName>
    <alternativeName>
        <fullName evidence="9 12">dTMP kinase</fullName>
    </alternativeName>
</protein>
<evidence type="ECO:0000256" key="7">
    <source>
        <dbReference type="ARBA" id="ARBA00022777"/>
    </source>
</evidence>
<evidence type="ECO:0000313" key="15">
    <source>
        <dbReference type="Proteomes" id="UP001143486"/>
    </source>
</evidence>
<dbReference type="InterPro" id="IPR018095">
    <property type="entry name" value="Thymidylate_kin_CS"/>
</dbReference>
<gene>
    <name evidence="12 14" type="primary">tmk</name>
    <name evidence="14" type="ORF">GCM10017621_17610</name>
</gene>
<keyword evidence="15" id="KW-1185">Reference proteome</keyword>
<evidence type="ECO:0000256" key="4">
    <source>
        <dbReference type="ARBA" id="ARBA00022679"/>
    </source>
</evidence>
<evidence type="ECO:0000313" key="14">
    <source>
        <dbReference type="EMBL" id="GLK52253.1"/>
    </source>
</evidence>
<dbReference type="GO" id="GO:0004798">
    <property type="term" value="F:dTMP kinase activity"/>
    <property type="evidence" value="ECO:0007669"/>
    <property type="project" value="UniProtKB-UniRule"/>
</dbReference>
<dbReference type="PANTHER" id="PTHR10344:SF4">
    <property type="entry name" value="UMP-CMP KINASE 2, MITOCHONDRIAL"/>
    <property type="match status" value="1"/>
</dbReference>
<sequence>MRGKFITLEGGEGAGKTTLIKAVQAALAAKGLDVVVTREPGGTPGAEVLRDILLKGATDRWSPVTEALLMYAARVDHVERLIEPALARGAWVISDRFADSTMAYQGTAGGVPLDRIRQLHAAALGDFRPDLTLVLDLDPRTGLERTVARGEDATRFERFDADFHARLRQAFLDIAAAEPDRCVVLDAGSDAGAVAAAALQAIETRLGAPA</sequence>
<reference evidence="14" key="2">
    <citation type="submission" date="2023-01" db="EMBL/GenBank/DDBJ databases">
        <authorList>
            <person name="Sun Q."/>
            <person name="Evtushenko L."/>
        </authorList>
    </citation>
    <scope>NUCLEOTIDE SEQUENCE</scope>
    <source>
        <strain evidence="14">VKM B-1513</strain>
    </source>
</reference>
<dbReference type="RefSeq" id="WP_271186621.1">
    <property type="nucleotide sequence ID" value="NZ_BSFE01000004.1"/>
</dbReference>
<evidence type="ECO:0000256" key="9">
    <source>
        <dbReference type="ARBA" id="ARBA00029962"/>
    </source>
</evidence>
<feature type="domain" description="Thymidylate kinase-like" evidence="13">
    <location>
        <begin position="8"/>
        <end position="192"/>
    </location>
</feature>
<keyword evidence="8 12" id="KW-0067">ATP-binding</keyword>
<dbReference type="GO" id="GO:0006233">
    <property type="term" value="P:dTDP biosynthetic process"/>
    <property type="evidence" value="ECO:0007669"/>
    <property type="project" value="InterPro"/>
</dbReference>
<dbReference type="FunFam" id="3.40.50.300:FF:000225">
    <property type="entry name" value="Thymidylate kinase"/>
    <property type="match status" value="1"/>
</dbReference>
<evidence type="ECO:0000259" key="13">
    <source>
        <dbReference type="Pfam" id="PF02223"/>
    </source>
</evidence>
<accession>A0A9W6ILN7</accession>
<dbReference type="Pfam" id="PF02223">
    <property type="entry name" value="Thymidylate_kin"/>
    <property type="match status" value="1"/>
</dbReference>
<dbReference type="Proteomes" id="UP001143486">
    <property type="component" value="Unassembled WGS sequence"/>
</dbReference>
<dbReference type="InterPro" id="IPR018094">
    <property type="entry name" value="Thymidylate_kinase"/>
</dbReference>
<comment type="caution">
    <text evidence="14">The sequence shown here is derived from an EMBL/GenBank/DDBJ whole genome shotgun (WGS) entry which is preliminary data.</text>
</comment>
<comment type="catalytic activity">
    <reaction evidence="10 12">
        <text>dTMP + ATP = dTDP + ADP</text>
        <dbReference type="Rhea" id="RHEA:13517"/>
        <dbReference type="ChEBI" id="CHEBI:30616"/>
        <dbReference type="ChEBI" id="CHEBI:58369"/>
        <dbReference type="ChEBI" id="CHEBI:63528"/>
        <dbReference type="ChEBI" id="CHEBI:456216"/>
        <dbReference type="EC" id="2.7.4.9"/>
    </reaction>
</comment>
<evidence type="ECO:0000256" key="11">
    <source>
        <dbReference type="ARBA" id="ARBA00057735"/>
    </source>
</evidence>
<dbReference type="InterPro" id="IPR039430">
    <property type="entry name" value="Thymidylate_kin-like_dom"/>
</dbReference>
<keyword evidence="6 12" id="KW-0547">Nucleotide-binding</keyword>
<dbReference type="PANTHER" id="PTHR10344">
    <property type="entry name" value="THYMIDYLATE KINASE"/>
    <property type="match status" value="1"/>
</dbReference>
<dbReference type="NCBIfam" id="TIGR00041">
    <property type="entry name" value="DTMP_kinase"/>
    <property type="match status" value="1"/>
</dbReference>
<comment type="function">
    <text evidence="11 12">Phosphorylation of dTMP to form dTDP in both de novo and salvage pathways of dTTP synthesis.</text>
</comment>
<evidence type="ECO:0000256" key="5">
    <source>
        <dbReference type="ARBA" id="ARBA00022727"/>
    </source>
</evidence>
<dbReference type="PROSITE" id="PS01331">
    <property type="entry name" value="THYMIDYLATE_KINASE"/>
    <property type="match status" value="1"/>
</dbReference>
<reference evidence="14" key="1">
    <citation type="journal article" date="2014" name="Int. J. Syst. Evol. Microbiol.">
        <title>Complete genome sequence of Corynebacterium casei LMG S-19264T (=DSM 44701T), isolated from a smear-ripened cheese.</title>
        <authorList>
            <consortium name="US DOE Joint Genome Institute (JGI-PGF)"/>
            <person name="Walter F."/>
            <person name="Albersmeier A."/>
            <person name="Kalinowski J."/>
            <person name="Ruckert C."/>
        </authorList>
    </citation>
    <scope>NUCLEOTIDE SEQUENCE</scope>
    <source>
        <strain evidence="14">VKM B-1513</strain>
    </source>
</reference>
<organism evidence="14 15">
    <name type="scientific">Maricaulis virginensis</name>
    <dbReference type="NCBI Taxonomy" id="144022"/>
    <lineage>
        <taxon>Bacteria</taxon>
        <taxon>Pseudomonadati</taxon>
        <taxon>Pseudomonadota</taxon>
        <taxon>Alphaproteobacteria</taxon>
        <taxon>Maricaulales</taxon>
        <taxon>Maricaulaceae</taxon>
        <taxon>Maricaulis</taxon>
    </lineage>
</organism>
<comment type="similarity">
    <text evidence="1 12">Belongs to the thymidylate kinase family.</text>
</comment>
<dbReference type="GO" id="GO:0005524">
    <property type="term" value="F:ATP binding"/>
    <property type="evidence" value="ECO:0007669"/>
    <property type="project" value="UniProtKB-UniRule"/>
</dbReference>
<evidence type="ECO:0000256" key="6">
    <source>
        <dbReference type="ARBA" id="ARBA00022741"/>
    </source>
</evidence>
<feature type="binding site" evidence="12">
    <location>
        <begin position="10"/>
        <end position="17"/>
    </location>
    <ligand>
        <name>ATP</name>
        <dbReference type="ChEBI" id="CHEBI:30616"/>
    </ligand>
</feature>
<name>A0A9W6ILN7_9PROT</name>
<dbReference type="InterPro" id="IPR027417">
    <property type="entry name" value="P-loop_NTPase"/>
</dbReference>
<dbReference type="EC" id="2.7.4.9" evidence="2 12"/>
<dbReference type="GO" id="GO:0005829">
    <property type="term" value="C:cytosol"/>
    <property type="evidence" value="ECO:0007669"/>
    <property type="project" value="TreeGrafter"/>
</dbReference>
<dbReference type="HAMAP" id="MF_00165">
    <property type="entry name" value="Thymidylate_kinase"/>
    <property type="match status" value="1"/>
</dbReference>
<dbReference type="GO" id="GO:0006235">
    <property type="term" value="P:dTTP biosynthetic process"/>
    <property type="evidence" value="ECO:0007669"/>
    <property type="project" value="UniProtKB-UniRule"/>
</dbReference>
<evidence type="ECO:0000256" key="1">
    <source>
        <dbReference type="ARBA" id="ARBA00009776"/>
    </source>
</evidence>
<dbReference type="SUPFAM" id="SSF52540">
    <property type="entry name" value="P-loop containing nucleoside triphosphate hydrolases"/>
    <property type="match status" value="1"/>
</dbReference>
<dbReference type="EMBL" id="BSFE01000004">
    <property type="protein sequence ID" value="GLK52253.1"/>
    <property type="molecule type" value="Genomic_DNA"/>
</dbReference>
<dbReference type="CDD" id="cd01672">
    <property type="entry name" value="TMPK"/>
    <property type="match status" value="1"/>
</dbReference>
<dbReference type="AlphaFoldDB" id="A0A9W6ILN7"/>
<dbReference type="Gene3D" id="3.40.50.300">
    <property type="entry name" value="P-loop containing nucleotide triphosphate hydrolases"/>
    <property type="match status" value="1"/>
</dbReference>
<evidence type="ECO:0000256" key="12">
    <source>
        <dbReference type="HAMAP-Rule" id="MF_00165"/>
    </source>
</evidence>
<proteinExistence type="inferred from homology"/>
<evidence type="ECO:0000256" key="2">
    <source>
        <dbReference type="ARBA" id="ARBA00012980"/>
    </source>
</evidence>
<evidence type="ECO:0000256" key="8">
    <source>
        <dbReference type="ARBA" id="ARBA00022840"/>
    </source>
</evidence>
<evidence type="ECO:0000256" key="10">
    <source>
        <dbReference type="ARBA" id="ARBA00048743"/>
    </source>
</evidence>
<keyword evidence="7 12" id="KW-0418">Kinase</keyword>
<dbReference type="GO" id="GO:0006227">
    <property type="term" value="P:dUDP biosynthetic process"/>
    <property type="evidence" value="ECO:0007669"/>
    <property type="project" value="TreeGrafter"/>
</dbReference>
<evidence type="ECO:0000256" key="3">
    <source>
        <dbReference type="ARBA" id="ARBA00017144"/>
    </source>
</evidence>
<keyword evidence="5 12" id="KW-0545">Nucleotide biosynthesis</keyword>
<keyword evidence="4 12" id="KW-0808">Transferase</keyword>